<dbReference type="EnsemblMetazoa" id="XM_031933510">
    <property type="protein sequence ID" value="XP_031789370"/>
    <property type="gene ID" value="GeneID_100463123"/>
</dbReference>
<evidence type="ECO:0000256" key="8">
    <source>
        <dbReference type="ARBA" id="ARBA00023170"/>
    </source>
</evidence>
<protein>
    <recommendedName>
        <fullName evidence="10">Odorant receptor</fullName>
    </recommendedName>
</protein>
<dbReference type="InterPro" id="IPR004117">
    <property type="entry name" value="7tm6_olfct_rcpt"/>
</dbReference>
<feature type="transmembrane region" description="Helical" evidence="10">
    <location>
        <begin position="49"/>
        <end position="68"/>
    </location>
</feature>
<feature type="transmembrane region" description="Helical" evidence="10">
    <location>
        <begin position="80"/>
        <end position="100"/>
    </location>
</feature>
<evidence type="ECO:0000313" key="11">
    <source>
        <dbReference type="EnsemblMetazoa" id="XP_031789370"/>
    </source>
</evidence>
<dbReference type="SMR" id="A0A7M7QNF0"/>
<dbReference type="GO" id="GO:0005886">
    <property type="term" value="C:plasma membrane"/>
    <property type="evidence" value="ECO:0007669"/>
    <property type="project" value="UniProtKB-SubCell"/>
</dbReference>
<proteinExistence type="inferred from homology"/>
<evidence type="ECO:0000256" key="3">
    <source>
        <dbReference type="ARBA" id="ARBA00022606"/>
    </source>
</evidence>
<evidence type="ECO:0000256" key="5">
    <source>
        <dbReference type="ARBA" id="ARBA00022725"/>
    </source>
</evidence>
<dbReference type="GeneID" id="100463123"/>
<keyword evidence="5 10" id="KW-0552">Olfaction</keyword>
<keyword evidence="12" id="KW-1185">Reference proteome</keyword>
<keyword evidence="3 10" id="KW-0716">Sensory transduction</keyword>
<evidence type="ECO:0000256" key="4">
    <source>
        <dbReference type="ARBA" id="ARBA00022692"/>
    </source>
</evidence>
<keyword evidence="4 10" id="KW-0812">Transmembrane</keyword>
<evidence type="ECO:0000256" key="1">
    <source>
        <dbReference type="ARBA" id="ARBA00004651"/>
    </source>
</evidence>
<comment type="subcellular location">
    <subcellularLocation>
        <location evidence="1 10">Cell membrane</location>
        <topology evidence="1 10">Multi-pass membrane protein</topology>
    </subcellularLocation>
</comment>
<keyword evidence="6 10" id="KW-1133">Transmembrane helix</keyword>
<evidence type="ECO:0000256" key="10">
    <source>
        <dbReference type="RuleBase" id="RU351113"/>
    </source>
</evidence>
<dbReference type="PANTHER" id="PTHR21137">
    <property type="entry name" value="ODORANT RECEPTOR"/>
    <property type="match status" value="1"/>
</dbReference>
<keyword evidence="2" id="KW-1003">Cell membrane</keyword>
<dbReference type="Proteomes" id="UP000002358">
    <property type="component" value="Chromosome 1"/>
</dbReference>
<comment type="similarity">
    <text evidence="10">Belongs to the insect chemoreceptor superfamily. Heteromeric odorant receptor channel (TC 1.A.69) family.</text>
</comment>
<organism evidence="11 12">
    <name type="scientific">Nasonia vitripennis</name>
    <name type="common">Parasitic wasp</name>
    <dbReference type="NCBI Taxonomy" id="7425"/>
    <lineage>
        <taxon>Eukaryota</taxon>
        <taxon>Metazoa</taxon>
        <taxon>Ecdysozoa</taxon>
        <taxon>Arthropoda</taxon>
        <taxon>Hexapoda</taxon>
        <taxon>Insecta</taxon>
        <taxon>Pterygota</taxon>
        <taxon>Neoptera</taxon>
        <taxon>Endopterygota</taxon>
        <taxon>Hymenoptera</taxon>
        <taxon>Apocrita</taxon>
        <taxon>Proctotrupomorpha</taxon>
        <taxon>Chalcidoidea</taxon>
        <taxon>Pteromalidae</taxon>
        <taxon>Pteromalinae</taxon>
        <taxon>Nasonia</taxon>
    </lineage>
</organism>
<evidence type="ECO:0000256" key="6">
    <source>
        <dbReference type="ARBA" id="ARBA00022989"/>
    </source>
</evidence>
<evidence type="ECO:0000256" key="9">
    <source>
        <dbReference type="ARBA" id="ARBA00023224"/>
    </source>
</evidence>
<feature type="transmembrane region" description="Helical" evidence="10">
    <location>
        <begin position="283"/>
        <end position="301"/>
    </location>
</feature>
<keyword evidence="7 10" id="KW-0472">Membrane</keyword>
<dbReference type="GO" id="GO:0007165">
    <property type="term" value="P:signal transduction"/>
    <property type="evidence" value="ECO:0007669"/>
    <property type="project" value="UniProtKB-KW"/>
</dbReference>
<evidence type="ECO:0000256" key="2">
    <source>
        <dbReference type="ARBA" id="ARBA00022475"/>
    </source>
</evidence>
<feature type="transmembrane region" description="Helical" evidence="10">
    <location>
        <begin position="313"/>
        <end position="332"/>
    </location>
</feature>
<evidence type="ECO:0000256" key="7">
    <source>
        <dbReference type="ARBA" id="ARBA00023136"/>
    </source>
</evidence>
<feature type="transmembrane region" description="Helical" evidence="10">
    <location>
        <begin position="192"/>
        <end position="214"/>
    </location>
</feature>
<dbReference type="RefSeq" id="XP_031789370.1">
    <property type="nucleotide sequence ID" value="XM_031933510.2"/>
</dbReference>
<feature type="transmembrane region" description="Helical" evidence="10">
    <location>
        <begin position="137"/>
        <end position="158"/>
    </location>
</feature>
<evidence type="ECO:0000313" key="12">
    <source>
        <dbReference type="Proteomes" id="UP000002358"/>
    </source>
</evidence>
<sequence length="407" mass="47745">MELMVEKKTKSEIKEEYIFSNKYFIFNKMMLKSTGLWPYQDVWLKRGMMILYITGFFSLMIPQVIRAVQELYSENINLGLIIEFVCGIILYVALIGRILMLTLQKTKMRFIYEEITWNWGEINDSGERAVLGRFCNIGRILSIFYTAYIHICMFFFVWSPALGPMILNTFSNATYKKSICIDAEYFVDQDEYFSYIFSHTVFVSLLSASILTAFDSTFVLITQHGIGLLHVLKYRLNKISKIFEMSEYNFKDNTIIHTKIVSCIILHKKSLQFLKVIGSTYDLYHFFIYSLLLASLSIFTIDVVVNLQDFATVLRLLITWSALVMYMFYFNWPGQKIINSSEEIFEVIYLSNWYSYPLKTQKLIMFMLLRTGKRIFLKAGIFEMSFVTVGHIMKTAMSYFTVFISLL</sequence>
<accession>A0A7M7QNF0</accession>
<keyword evidence="9 10" id="KW-0807">Transducer</keyword>
<name>A0A7M7QNF0_NASVI</name>
<reference evidence="11" key="1">
    <citation type="submission" date="2021-01" db="UniProtKB">
        <authorList>
            <consortium name="EnsemblMetazoa"/>
        </authorList>
    </citation>
    <scope>IDENTIFICATION</scope>
</reference>
<dbReference type="GO" id="GO:0004984">
    <property type="term" value="F:olfactory receptor activity"/>
    <property type="evidence" value="ECO:0007669"/>
    <property type="project" value="InterPro"/>
</dbReference>
<dbReference type="PANTHER" id="PTHR21137:SF35">
    <property type="entry name" value="ODORANT RECEPTOR 19A-RELATED"/>
    <property type="match status" value="1"/>
</dbReference>
<dbReference type="Pfam" id="PF02949">
    <property type="entry name" value="7tm_6"/>
    <property type="match status" value="1"/>
</dbReference>
<keyword evidence="8 10" id="KW-0675">Receptor</keyword>
<feature type="transmembrane region" description="Helical" evidence="10">
    <location>
        <begin position="375"/>
        <end position="393"/>
    </location>
</feature>
<dbReference type="GO" id="GO:0005549">
    <property type="term" value="F:odorant binding"/>
    <property type="evidence" value="ECO:0007669"/>
    <property type="project" value="InterPro"/>
</dbReference>
<dbReference type="CTD" id="100463123"/>
<dbReference type="AlphaFoldDB" id="A0A7M7QNF0"/>